<reference evidence="1" key="1">
    <citation type="submission" date="2019-08" db="EMBL/GenBank/DDBJ databases">
        <authorList>
            <person name="Kucharzyk K."/>
            <person name="Murdoch R.W."/>
            <person name="Higgins S."/>
            <person name="Loffler F."/>
        </authorList>
    </citation>
    <scope>NUCLEOTIDE SEQUENCE</scope>
</reference>
<accession>A0A645HDT2</accession>
<sequence length="66" mass="7492">MRCSVSIRKSDLCLIPEDGYMPPVEGVGLLHGMWLFFPVNGRYGVKHSSLKAYVLDEKLGLIIERR</sequence>
<dbReference type="EMBL" id="VSSQ01090689">
    <property type="protein sequence ID" value="MPN36522.1"/>
    <property type="molecule type" value="Genomic_DNA"/>
</dbReference>
<protein>
    <submittedName>
        <fullName evidence="1">Uncharacterized protein</fullName>
    </submittedName>
</protein>
<name>A0A645HDT2_9ZZZZ</name>
<proteinExistence type="predicted"/>
<gene>
    <name evidence="1" type="ORF">SDC9_184031</name>
</gene>
<dbReference type="AlphaFoldDB" id="A0A645HDT2"/>
<comment type="caution">
    <text evidence="1">The sequence shown here is derived from an EMBL/GenBank/DDBJ whole genome shotgun (WGS) entry which is preliminary data.</text>
</comment>
<evidence type="ECO:0000313" key="1">
    <source>
        <dbReference type="EMBL" id="MPN36522.1"/>
    </source>
</evidence>
<organism evidence="1">
    <name type="scientific">bioreactor metagenome</name>
    <dbReference type="NCBI Taxonomy" id="1076179"/>
    <lineage>
        <taxon>unclassified sequences</taxon>
        <taxon>metagenomes</taxon>
        <taxon>ecological metagenomes</taxon>
    </lineage>
</organism>